<dbReference type="PANTHER" id="PTHR48081">
    <property type="entry name" value="AB HYDROLASE SUPERFAMILY PROTEIN C4A8.06C"/>
    <property type="match status" value="1"/>
</dbReference>
<gene>
    <name evidence="3" type="ORF">EW146_g6827</name>
</gene>
<evidence type="ECO:0000259" key="2">
    <source>
        <dbReference type="Pfam" id="PF07859"/>
    </source>
</evidence>
<dbReference type="InterPro" id="IPR050300">
    <property type="entry name" value="GDXG_lipolytic_enzyme"/>
</dbReference>
<evidence type="ECO:0000256" key="1">
    <source>
        <dbReference type="ARBA" id="ARBA00022801"/>
    </source>
</evidence>
<dbReference type="OrthoDB" id="408631at2759"/>
<reference evidence="3 4" key="1">
    <citation type="submission" date="2019-02" db="EMBL/GenBank/DDBJ databases">
        <title>Genome sequencing of the rare red list fungi Bondarzewia mesenterica.</title>
        <authorList>
            <person name="Buettner E."/>
            <person name="Kellner H."/>
        </authorList>
    </citation>
    <scope>NUCLEOTIDE SEQUENCE [LARGE SCALE GENOMIC DNA]</scope>
    <source>
        <strain evidence="3 4">DSM 108281</strain>
    </source>
</reference>
<dbReference type="GO" id="GO:0016787">
    <property type="term" value="F:hydrolase activity"/>
    <property type="evidence" value="ECO:0007669"/>
    <property type="project" value="UniProtKB-KW"/>
</dbReference>
<organism evidence="3 4">
    <name type="scientific">Bondarzewia mesenterica</name>
    <dbReference type="NCBI Taxonomy" id="1095465"/>
    <lineage>
        <taxon>Eukaryota</taxon>
        <taxon>Fungi</taxon>
        <taxon>Dikarya</taxon>
        <taxon>Basidiomycota</taxon>
        <taxon>Agaricomycotina</taxon>
        <taxon>Agaricomycetes</taxon>
        <taxon>Russulales</taxon>
        <taxon>Bondarzewiaceae</taxon>
        <taxon>Bondarzewia</taxon>
    </lineage>
</organism>
<accession>A0A4V3XEF6</accession>
<dbReference type="InterPro" id="IPR029058">
    <property type="entry name" value="AB_hydrolase_fold"/>
</dbReference>
<dbReference type="ESTHER" id="9agam-a0a4v3xef6">
    <property type="family name" value="Hormone-sensitive_lipase_like"/>
</dbReference>
<keyword evidence="1" id="KW-0378">Hydrolase</keyword>
<dbReference type="AlphaFoldDB" id="A0A4V3XEF6"/>
<dbReference type="Proteomes" id="UP000310158">
    <property type="component" value="Unassembled WGS sequence"/>
</dbReference>
<dbReference type="SUPFAM" id="SSF53474">
    <property type="entry name" value="alpha/beta-Hydrolases"/>
    <property type="match status" value="1"/>
</dbReference>
<dbReference type="InterPro" id="IPR013094">
    <property type="entry name" value="AB_hydrolase_3"/>
</dbReference>
<keyword evidence="4" id="KW-1185">Reference proteome</keyword>
<evidence type="ECO:0000313" key="4">
    <source>
        <dbReference type="Proteomes" id="UP000310158"/>
    </source>
</evidence>
<evidence type="ECO:0000313" key="3">
    <source>
        <dbReference type="EMBL" id="THH13373.1"/>
    </source>
</evidence>
<protein>
    <recommendedName>
        <fullName evidence="2">Alpha/beta hydrolase fold-3 domain-containing protein</fullName>
    </recommendedName>
</protein>
<sequence>MAQHAHFSTTDPELAPLLAGMPSALEANDLTTARQRYTSLISVVHRRLGPILPKSIAFHLLPMSVDCKLPVEGGGITARTLVPTPAGAEETTFPLMVWYHGGGWSVGSLDLDDDTLRLLCVKLQISIVSVNYRLAPEHPFPTGINDAYATLKWASEQIESLSVDLSKGFIVAGQSAGANLAAVVTLRARDDLFFKDRPITGQILHYPSVVHMDAVPEKYKSELLSMEQNKDAPGLTRKDMEFYISLTKPPPTDPDFSPLLAASHANLPPLCMQVCGLDPLRDEGILYEKVLRESGVKTKLHVYPGAPHGFHLIFPDTKVSAQFDRDFTDAIKWILSMSA</sequence>
<dbReference type="Gene3D" id="3.40.50.1820">
    <property type="entry name" value="alpha/beta hydrolase"/>
    <property type="match status" value="1"/>
</dbReference>
<dbReference type="Pfam" id="PF07859">
    <property type="entry name" value="Abhydrolase_3"/>
    <property type="match status" value="1"/>
</dbReference>
<comment type="caution">
    <text evidence="3">The sequence shown here is derived from an EMBL/GenBank/DDBJ whole genome shotgun (WGS) entry which is preliminary data.</text>
</comment>
<proteinExistence type="predicted"/>
<feature type="domain" description="Alpha/beta hydrolase fold-3" evidence="2">
    <location>
        <begin position="96"/>
        <end position="311"/>
    </location>
</feature>
<dbReference type="PANTHER" id="PTHR48081:SF8">
    <property type="entry name" value="ALPHA_BETA HYDROLASE FOLD-3 DOMAIN-CONTAINING PROTEIN-RELATED"/>
    <property type="match status" value="1"/>
</dbReference>
<dbReference type="EMBL" id="SGPL01000359">
    <property type="protein sequence ID" value="THH13373.1"/>
    <property type="molecule type" value="Genomic_DNA"/>
</dbReference>
<name>A0A4V3XEF6_9AGAM</name>